<comment type="caution">
    <text evidence="7">The sequence shown here is derived from an EMBL/GenBank/DDBJ whole genome shotgun (WGS) entry which is preliminary data.</text>
</comment>
<dbReference type="Gene3D" id="1.20.1740.10">
    <property type="entry name" value="Amino acid/polyamine transporter I"/>
    <property type="match status" value="1"/>
</dbReference>
<feature type="transmembrane region" description="Helical" evidence="5">
    <location>
        <begin position="202"/>
        <end position="226"/>
    </location>
</feature>
<dbReference type="InterPro" id="IPR004841">
    <property type="entry name" value="AA-permease/SLC12A_dom"/>
</dbReference>
<feature type="transmembrane region" description="Helical" evidence="5">
    <location>
        <begin position="297"/>
        <end position="317"/>
    </location>
</feature>
<organism evidence="7 8">
    <name type="scientific">Streptomyces diastatochromogenes</name>
    <dbReference type="NCBI Taxonomy" id="42236"/>
    <lineage>
        <taxon>Bacteria</taxon>
        <taxon>Bacillati</taxon>
        <taxon>Actinomycetota</taxon>
        <taxon>Actinomycetes</taxon>
        <taxon>Kitasatosporales</taxon>
        <taxon>Streptomycetaceae</taxon>
        <taxon>Streptomyces</taxon>
    </lineage>
</organism>
<dbReference type="GO" id="GO:0055085">
    <property type="term" value="P:transmembrane transport"/>
    <property type="evidence" value="ECO:0007669"/>
    <property type="project" value="InterPro"/>
</dbReference>
<dbReference type="GO" id="GO:0016020">
    <property type="term" value="C:membrane"/>
    <property type="evidence" value="ECO:0007669"/>
    <property type="project" value="UniProtKB-SubCell"/>
</dbReference>
<sequence length="486" mass="50566">MSRTDFQLPSGPPAAVEAGALRQSLGAWHLILLVVAAAAPMAAVVGIVPVAFAFGNGAGLPLTVVGVSLVLALFSVGYSAMSRRIVSTGAFYSYVTHGLGGIAGLGSAFVAMFSYVVVVTGALAYFAYFSQVAVAGIIGWSGSWIWFAAVGGLLVAGLGYRGIDLSFRVIAVLLAAEFVILLCLVVSIIGRLGMQAFPVKSFSFQAVGSGTPGIAVMLVFLLFIGFESAALYSEEARDPRRSVARATYGAVAVMGAFYVLTTWVTVGAVGADQITQTARGATGDLYFNLTANYLAPWVSQLMAVFVATSMFATALALHNVASRYLFSLGRQRCLPAAVGKVHTRYGGPHVASIVVSVTTTLIVAVGFLCGTSPMVGLGTVAAGLGTVGVMVLQCLASLAVIGYFRRHSEGARWPTLIAPFLALGGMGFGVILAISRFDLLSGASNTFVNALPVLIGVVFLAGAGYGLWLKVRRPNRYRQVTEQLGE</sequence>
<dbReference type="InterPro" id="IPR050367">
    <property type="entry name" value="APC_superfamily"/>
</dbReference>
<dbReference type="PANTHER" id="PTHR42770:SF16">
    <property type="entry name" value="AMINO ACID PERMEASE"/>
    <property type="match status" value="1"/>
</dbReference>
<dbReference type="AlphaFoldDB" id="A0A233SY82"/>
<keyword evidence="3 5" id="KW-1133">Transmembrane helix</keyword>
<evidence type="ECO:0000313" key="7">
    <source>
        <dbReference type="EMBL" id="OXZ00610.1"/>
    </source>
</evidence>
<evidence type="ECO:0000256" key="5">
    <source>
        <dbReference type="SAM" id="Phobius"/>
    </source>
</evidence>
<accession>A0A233SY82</accession>
<feature type="transmembrane region" description="Helical" evidence="5">
    <location>
        <begin position="30"/>
        <end position="54"/>
    </location>
</feature>
<evidence type="ECO:0000256" key="1">
    <source>
        <dbReference type="ARBA" id="ARBA00004141"/>
    </source>
</evidence>
<feature type="transmembrane region" description="Helical" evidence="5">
    <location>
        <begin position="102"/>
        <end position="128"/>
    </location>
</feature>
<comment type="subcellular location">
    <subcellularLocation>
        <location evidence="1">Membrane</location>
        <topology evidence="1">Multi-pass membrane protein</topology>
    </subcellularLocation>
</comment>
<dbReference type="EMBL" id="MCGQ01000001">
    <property type="protein sequence ID" value="OXZ00610.1"/>
    <property type="molecule type" value="Genomic_DNA"/>
</dbReference>
<evidence type="ECO:0000256" key="3">
    <source>
        <dbReference type="ARBA" id="ARBA00022989"/>
    </source>
</evidence>
<feature type="transmembrane region" description="Helical" evidence="5">
    <location>
        <begin position="246"/>
        <end position="266"/>
    </location>
</feature>
<feature type="transmembrane region" description="Helical" evidence="5">
    <location>
        <begin position="169"/>
        <end position="190"/>
    </location>
</feature>
<evidence type="ECO:0000256" key="4">
    <source>
        <dbReference type="ARBA" id="ARBA00023136"/>
    </source>
</evidence>
<dbReference type="PIRSF" id="PIRSF006060">
    <property type="entry name" value="AA_transporter"/>
    <property type="match status" value="1"/>
</dbReference>
<keyword evidence="8" id="KW-1185">Reference proteome</keyword>
<proteinExistence type="predicted"/>
<feature type="transmembrane region" description="Helical" evidence="5">
    <location>
        <begin position="134"/>
        <end position="157"/>
    </location>
</feature>
<evidence type="ECO:0000313" key="8">
    <source>
        <dbReference type="Proteomes" id="UP000215483"/>
    </source>
</evidence>
<feature type="transmembrane region" description="Helical" evidence="5">
    <location>
        <begin position="447"/>
        <end position="468"/>
    </location>
</feature>
<gene>
    <name evidence="7" type="ORF">BEK98_00440</name>
</gene>
<dbReference type="Pfam" id="PF00324">
    <property type="entry name" value="AA_permease"/>
    <property type="match status" value="1"/>
</dbReference>
<name>A0A233SY82_STRDA</name>
<protein>
    <recommendedName>
        <fullName evidence="6">Amino acid permease/ SLC12A domain-containing protein</fullName>
    </recommendedName>
</protein>
<feature type="transmembrane region" description="Helical" evidence="5">
    <location>
        <begin position="60"/>
        <end position="81"/>
    </location>
</feature>
<reference evidence="7 8" key="1">
    <citation type="submission" date="2016-07" db="EMBL/GenBank/DDBJ databases">
        <title>Draft genome of Streptomyces diastatochromogenes.</title>
        <authorList>
            <person name="Podduturi R."/>
            <person name="Lukassen M.B."/>
            <person name="Clausen N."/>
            <person name="Nielsen J.L."/>
            <person name="Jorgensen N.O."/>
        </authorList>
    </citation>
    <scope>NUCLEOTIDE SEQUENCE [LARGE SCALE GENOMIC DNA]</scope>
    <source>
        <strain evidence="7 8">DSM 40608</strain>
    </source>
</reference>
<dbReference type="Proteomes" id="UP000215483">
    <property type="component" value="Unassembled WGS sequence"/>
</dbReference>
<feature type="transmembrane region" description="Helical" evidence="5">
    <location>
        <begin position="380"/>
        <end position="404"/>
    </location>
</feature>
<feature type="domain" description="Amino acid permease/ SLC12A" evidence="6">
    <location>
        <begin position="29"/>
        <end position="371"/>
    </location>
</feature>
<keyword evidence="4 5" id="KW-0472">Membrane</keyword>
<feature type="transmembrane region" description="Helical" evidence="5">
    <location>
        <begin position="350"/>
        <end position="368"/>
    </location>
</feature>
<evidence type="ECO:0000259" key="6">
    <source>
        <dbReference type="Pfam" id="PF00324"/>
    </source>
</evidence>
<keyword evidence="2 5" id="KW-0812">Transmembrane</keyword>
<dbReference type="PANTHER" id="PTHR42770">
    <property type="entry name" value="AMINO ACID TRANSPORTER-RELATED"/>
    <property type="match status" value="1"/>
</dbReference>
<evidence type="ECO:0000256" key="2">
    <source>
        <dbReference type="ARBA" id="ARBA00022692"/>
    </source>
</evidence>
<feature type="transmembrane region" description="Helical" evidence="5">
    <location>
        <begin position="416"/>
        <end position="435"/>
    </location>
</feature>